<evidence type="ECO:0008006" key="2">
    <source>
        <dbReference type="Google" id="ProtNLM"/>
    </source>
</evidence>
<accession>A0A381RKA3</accession>
<evidence type="ECO:0000313" key="1">
    <source>
        <dbReference type="EMBL" id="SUZ91368.1"/>
    </source>
</evidence>
<reference evidence="1" key="1">
    <citation type="submission" date="2018-05" db="EMBL/GenBank/DDBJ databases">
        <authorList>
            <person name="Lanie J.A."/>
            <person name="Ng W.-L."/>
            <person name="Kazmierczak K.M."/>
            <person name="Andrzejewski T.M."/>
            <person name="Davidsen T.M."/>
            <person name="Wayne K.J."/>
            <person name="Tettelin H."/>
            <person name="Glass J.I."/>
            <person name="Rusch D."/>
            <person name="Podicherti R."/>
            <person name="Tsui H.-C.T."/>
            <person name="Winkler M.E."/>
        </authorList>
    </citation>
    <scope>NUCLEOTIDE SEQUENCE</scope>
</reference>
<dbReference type="EMBL" id="UINC01001969">
    <property type="protein sequence ID" value="SUZ91368.1"/>
    <property type="molecule type" value="Genomic_DNA"/>
</dbReference>
<organism evidence="1">
    <name type="scientific">marine metagenome</name>
    <dbReference type="NCBI Taxonomy" id="408172"/>
    <lineage>
        <taxon>unclassified sequences</taxon>
        <taxon>metagenomes</taxon>
        <taxon>ecological metagenomes</taxon>
    </lineage>
</organism>
<gene>
    <name evidence="1" type="ORF">METZ01_LOCUS44222</name>
</gene>
<proteinExistence type="predicted"/>
<dbReference type="AlphaFoldDB" id="A0A381RKA3"/>
<name>A0A381RKA3_9ZZZZ</name>
<protein>
    <recommendedName>
        <fullName evidence="2">DUF4142 domain-containing protein</fullName>
    </recommendedName>
</protein>
<sequence length="157" mass="18932">MKFSYLYLPLLIIWAKPLHADIDINEIKDNMYYEIVNAKKKYQSIKNNFRSPYINNINNYSLYTNYLDSLRILAENLEINRQKLFISIRDIDLLDDDIYFINELNNSSILLFNIINGFGRIYHTYLIHMISSEYSLEQYSLDMENLLRLEKKYSLFK</sequence>